<dbReference type="InterPro" id="IPR004089">
    <property type="entry name" value="MCPsignal_dom"/>
</dbReference>
<dbReference type="InterPro" id="IPR009875">
    <property type="entry name" value="PilZ_domain"/>
</dbReference>
<evidence type="ECO:0000256" key="1">
    <source>
        <dbReference type="ARBA" id="ARBA00023224"/>
    </source>
</evidence>
<name>A0AAU7JD65_9HYPH</name>
<dbReference type="GO" id="GO:0016020">
    <property type="term" value="C:membrane"/>
    <property type="evidence" value="ECO:0007669"/>
    <property type="project" value="InterPro"/>
</dbReference>
<dbReference type="PROSITE" id="PS50111">
    <property type="entry name" value="CHEMOTAXIS_TRANSDUC_2"/>
    <property type="match status" value="1"/>
</dbReference>
<dbReference type="Pfam" id="PF00015">
    <property type="entry name" value="MCPsignal"/>
    <property type="match status" value="1"/>
</dbReference>
<evidence type="ECO:0000313" key="5">
    <source>
        <dbReference type="EMBL" id="XBO38265.1"/>
    </source>
</evidence>
<dbReference type="Pfam" id="PF07238">
    <property type="entry name" value="PilZ"/>
    <property type="match status" value="1"/>
</dbReference>
<proteinExistence type="inferred from homology"/>
<keyword evidence="1 3" id="KW-0807">Transducer</keyword>
<gene>
    <name evidence="5" type="ORF">ABEG18_21560</name>
</gene>
<dbReference type="PANTHER" id="PTHR32089:SF112">
    <property type="entry name" value="LYSOZYME-LIKE PROTEIN-RELATED"/>
    <property type="match status" value="1"/>
</dbReference>
<dbReference type="Gene3D" id="1.10.287.950">
    <property type="entry name" value="Methyl-accepting chemotaxis protein"/>
    <property type="match status" value="1"/>
</dbReference>
<sequence length="595" mass="62457">MLVLPKLFRKSQNTAPSAAIAVEGAGDAVSRPVGRIQDLLEGRDGSETIRLTQADVFRSVREVGDANIELRRRLRDAFGLVERLRGKAQTFAGMAEVARNSSGAISAALRDLAAASHTIGTRISRSSETVDAAEARARRASEGVGQLRDSVAEIGQVVNLIASIARQTNLLALNATIEAVRAGDAGRGFAVVASEVKALSIATQEATTRIASTIDKVRASALTSIDDVATLGQAINDLRESFATVVDAVSIQVATTTDIGRSAADAAQFAEEVNAEAVLIDELGDEAVQLAAEADHASEKTAATITRLGENAAILVRQADTQETVADRLPVVMAARLHVGERVLAVQTGNLSLEGAFVHTGDASLDDVGRTVTLEVPSLGRFEARVASVRRDGLGLRILQADQASRSALRNLLSQLHEVYAPLLTRSSALAGAVAARFEVLVLEGWVSASDLFDTGYVAVPGAEPPRFSIACLPVIEEALGEIIEAHCAARPRPLATLVVDRNGFCVEARGSAPQARGLARRLLADGPGLAAARNLRPSLIHSYRSDFGDPQSDVVREVAAPIFVQGRHWGNVRTAYGVDAGAAPGTALGPAQTM</sequence>
<reference evidence="5" key="1">
    <citation type="submission" date="2024-05" db="EMBL/GenBank/DDBJ databases">
        <authorList>
            <person name="Kim S."/>
            <person name="Heo J."/>
            <person name="Choi H."/>
            <person name="Choi Y."/>
            <person name="Kwon S.-W."/>
            <person name="Kim Y."/>
        </authorList>
    </citation>
    <scope>NUCLEOTIDE SEQUENCE</scope>
    <source>
        <strain evidence="5">KACC 23698</strain>
    </source>
</reference>
<dbReference type="AlphaFoldDB" id="A0AAU7JD65"/>
<dbReference type="GO" id="GO:0035438">
    <property type="term" value="F:cyclic-di-GMP binding"/>
    <property type="evidence" value="ECO:0007669"/>
    <property type="project" value="InterPro"/>
</dbReference>
<evidence type="ECO:0000256" key="2">
    <source>
        <dbReference type="ARBA" id="ARBA00029447"/>
    </source>
</evidence>
<dbReference type="SUPFAM" id="SSF58104">
    <property type="entry name" value="Methyl-accepting chemotaxis protein (MCP) signaling domain"/>
    <property type="match status" value="1"/>
</dbReference>
<evidence type="ECO:0000256" key="3">
    <source>
        <dbReference type="PROSITE-ProRule" id="PRU00284"/>
    </source>
</evidence>
<organism evidence="5">
    <name type="scientific">Alsobacter sp. KACC 23698</name>
    <dbReference type="NCBI Taxonomy" id="3149229"/>
    <lineage>
        <taxon>Bacteria</taxon>
        <taxon>Pseudomonadati</taxon>
        <taxon>Pseudomonadota</taxon>
        <taxon>Alphaproteobacteria</taxon>
        <taxon>Hyphomicrobiales</taxon>
        <taxon>Alsobacteraceae</taxon>
        <taxon>Alsobacter</taxon>
    </lineage>
</organism>
<dbReference type="Gene3D" id="2.40.10.220">
    <property type="entry name" value="predicted glycosyltransferase like domains"/>
    <property type="match status" value="1"/>
</dbReference>
<evidence type="ECO:0000259" key="4">
    <source>
        <dbReference type="PROSITE" id="PS50111"/>
    </source>
</evidence>
<dbReference type="SUPFAM" id="SSF141371">
    <property type="entry name" value="PilZ domain-like"/>
    <property type="match status" value="1"/>
</dbReference>
<dbReference type="EMBL" id="CP157484">
    <property type="protein sequence ID" value="XBO38265.1"/>
    <property type="molecule type" value="Genomic_DNA"/>
</dbReference>
<dbReference type="GO" id="GO:0006935">
    <property type="term" value="P:chemotaxis"/>
    <property type="evidence" value="ECO:0007669"/>
    <property type="project" value="InterPro"/>
</dbReference>
<dbReference type="InterPro" id="IPR004090">
    <property type="entry name" value="Chemotax_Me-accpt_rcpt"/>
</dbReference>
<feature type="domain" description="Methyl-accepting transducer" evidence="4">
    <location>
        <begin position="45"/>
        <end position="291"/>
    </location>
</feature>
<comment type="similarity">
    <text evidence="2">Belongs to the methyl-accepting chemotaxis (MCP) protein family.</text>
</comment>
<dbReference type="PANTHER" id="PTHR32089">
    <property type="entry name" value="METHYL-ACCEPTING CHEMOTAXIS PROTEIN MCPB"/>
    <property type="match status" value="1"/>
</dbReference>
<accession>A0AAU7JD65</accession>
<dbReference type="GO" id="GO:0004888">
    <property type="term" value="F:transmembrane signaling receptor activity"/>
    <property type="evidence" value="ECO:0007669"/>
    <property type="project" value="InterPro"/>
</dbReference>
<dbReference type="RefSeq" id="WP_406855103.1">
    <property type="nucleotide sequence ID" value="NZ_CP157484.1"/>
</dbReference>
<dbReference type="PRINTS" id="PR00260">
    <property type="entry name" value="CHEMTRNSDUCR"/>
</dbReference>
<dbReference type="SMART" id="SM00283">
    <property type="entry name" value="MA"/>
    <property type="match status" value="1"/>
</dbReference>
<protein>
    <submittedName>
        <fullName evidence="5">Methyl-accepting chemotaxis protein</fullName>
    </submittedName>
</protein>
<dbReference type="GO" id="GO:0007165">
    <property type="term" value="P:signal transduction"/>
    <property type="evidence" value="ECO:0007669"/>
    <property type="project" value="UniProtKB-KW"/>
</dbReference>